<feature type="region of interest" description="Disordered" evidence="1">
    <location>
        <begin position="1"/>
        <end position="138"/>
    </location>
</feature>
<feature type="region of interest" description="Disordered" evidence="1">
    <location>
        <begin position="197"/>
        <end position="228"/>
    </location>
</feature>
<accession>A0A2U9BE95</accession>
<evidence type="ECO:0000256" key="1">
    <source>
        <dbReference type="SAM" id="MobiDB-lite"/>
    </source>
</evidence>
<name>A0A2U9BE95_SCOMX</name>
<feature type="compositionally biased region" description="Low complexity" evidence="1">
    <location>
        <begin position="69"/>
        <end position="86"/>
    </location>
</feature>
<protein>
    <submittedName>
        <fullName evidence="2">Putative bromo and FHA domain-containing protein DDB G0267958-like</fullName>
    </submittedName>
</protein>
<reference evidence="2 3" key="1">
    <citation type="submission" date="2017-12" db="EMBL/GenBank/DDBJ databases">
        <title>Integrating genomic resources of turbot (Scophthalmus maximus) in depth evaluation of genetic and physical mapping variation across individuals.</title>
        <authorList>
            <person name="Martinez P."/>
        </authorList>
    </citation>
    <scope>NUCLEOTIDE SEQUENCE [LARGE SCALE GENOMIC DNA]</scope>
</reference>
<keyword evidence="3" id="KW-1185">Reference proteome</keyword>
<gene>
    <name evidence="2" type="ORF">SMAX5B_002816</name>
</gene>
<feature type="compositionally biased region" description="Basic residues" evidence="1">
    <location>
        <begin position="216"/>
        <end position="228"/>
    </location>
</feature>
<dbReference type="AlphaFoldDB" id="A0A2U9BE95"/>
<sequence length="410" mass="44457">MASDNTDGGAVEIEENGATASEANEHDYAHSVDGTANPAEAPSSLAAAPADDGGVAAAAAAAQDNCTTPPVQAAAPLPVELPEPAVGAEVDCPGGNYVDAPPLPAQTGEAPPKTVAPVPGQRGGRRRSSRPEDRSCSSCKAEFERQGRSFNRRAVYTFTTPDTVHWAFPGSAVHDKSFLCETCAQLIRSKCKRKQTGKRSLWLKPPATKRSDARDKKKKGSRMGKKSKAAQLVSKSCYKAAFKMLWSAKGARKPMMEFWCKQLKEEMKVLSRQAGSPFHQKVTSRKPLSSFPWRRCLNWAQDKAPLVTSCLRALFPDINALSKSSHQMSEEQAQTLLERRTVAALSIPLFTRNIWKNNFLQAALGAELRLQGCSGSALDALNTMGLCQNKDTVRLLLHRLRNGKKNVSTL</sequence>
<dbReference type="EMBL" id="CP026248">
    <property type="protein sequence ID" value="AWP02295.1"/>
    <property type="molecule type" value="Genomic_DNA"/>
</dbReference>
<feature type="compositionally biased region" description="Basic and acidic residues" evidence="1">
    <location>
        <begin position="129"/>
        <end position="138"/>
    </location>
</feature>
<organism evidence="2 3">
    <name type="scientific">Scophthalmus maximus</name>
    <name type="common">Turbot</name>
    <name type="synonym">Psetta maxima</name>
    <dbReference type="NCBI Taxonomy" id="52904"/>
    <lineage>
        <taxon>Eukaryota</taxon>
        <taxon>Metazoa</taxon>
        <taxon>Chordata</taxon>
        <taxon>Craniata</taxon>
        <taxon>Vertebrata</taxon>
        <taxon>Euteleostomi</taxon>
        <taxon>Actinopterygii</taxon>
        <taxon>Neopterygii</taxon>
        <taxon>Teleostei</taxon>
        <taxon>Neoteleostei</taxon>
        <taxon>Acanthomorphata</taxon>
        <taxon>Carangaria</taxon>
        <taxon>Pleuronectiformes</taxon>
        <taxon>Pleuronectoidei</taxon>
        <taxon>Scophthalmidae</taxon>
        <taxon>Scophthalmus</taxon>
    </lineage>
</organism>
<evidence type="ECO:0000313" key="3">
    <source>
        <dbReference type="Proteomes" id="UP000246464"/>
    </source>
</evidence>
<dbReference type="Proteomes" id="UP000246464">
    <property type="component" value="Chromosome 6"/>
</dbReference>
<proteinExistence type="predicted"/>
<feature type="compositionally biased region" description="Low complexity" evidence="1">
    <location>
        <begin position="36"/>
        <end position="62"/>
    </location>
</feature>
<evidence type="ECO:0000313" key="2">
    <source>
        <dbReference type="EMBL" id="AWP02295.1"/>
    </source>
</evidence>